<feature type="chain" id="PRO_5038381678" evidence="1">
    <location>
        <begin position="20"/>
        <end position="241"/>
    </location>
</feature>
<name>A0A7W1WTV9_9BACL</name>
<dbReference type="InterPro" id="IPR036209">
    <property type="entry name" value="YwmB-like_sf"/>
</dbReference>
<dbReference type="AlphaFoldDB" id="A0A7W1WTV9"/>
<evidence type="ECO:0000313" key="3">
    <source>
        <dbReference type="Proteomes" id="UP000535491"/>
    </source>
</evidence>
<dbReference type="RefSeq" id="WP_181753967.1">
    <property type="nucleotide sequence ID" value="NZ_JACEIQ010000021.1"/>
</dbReference>
<reference evidence="2 3" key="1">
    <citation type="submission" date="2020-07" db="EMBL/GenBank/DDBJ databases">
        <authorList>
            <person name="Feng H."/>
        </authorList>
    </citation>
    <scope>NUCLEOTIDE SEQUENCE [LARGE SCALE GENOMIC DNA]</scope>
    <source>
        <strain evidence="3">s-10</strain>
    </source>
</reference>
<dbReference type="Pfam" id="PF08680">
    <property type="entry name" value="DUF1779"/>
    <property type="match status" value="1"/>
</dbReference>
<proteinExistence type="predicted"/>
<keyword evidence="1" id="KW-0732">Signal</keyword>
<gene>
    <name evidence="2" type="ORF">H1191_16920</name>
</gene>
<keyword evidence="3" id="KW-1185">Reference proteome</keyword>
<dbReference type="EMBL" id="JACEIQ010000021">
    <property type="protein sequence ID" value="MBA4495975.1"/>
    <property type="molecule type" value="Genomic_DNA"/>
</dbReference>
<dbReference type="Gene3D" id="3.30.360.40">
    <property type="entry name" value="YwmB-like"/>
    <property type="match status" value="1"/>
</dbReference>
<protein>
    <submittedName>
        <fullName evidence="2">YwmB family TATA-box binding protein</fullName>
    </submittedName>
</protein>
<evidence type="ECO:0000256" key="1">
    <source>
        <dbReference type="SAM" id="SignalP"/>
    </source>
</evidence>
<comment type="caution">
    <text evidence="2">The sequence shown here is derived from an EMBL/GenBank/DDBJ whole genome shotgun (WGS) entry which is preliminary data.</text>
</comment>
<feature type="signal peptide" evidence="1">
    <location>
        <begin position="1"/>
        <end position="19"/>
    </location>
</feature>
<organism evidence="2 3">
    <name type="scientific">Paenactinomyces guangxiensis</name>
    <dbReference type="NCBI Taxonomy" id="1490290"/>
    <lineage>
        <taxon>Bacteria</taxon>
        <taxon>Bacillati</taxon>
        <taxon>Bacillota</taxon>
        <taxon>Bacilli</taxon>
        <taxon>Bacillales</taxon>
        <taxon>Thermoactinomycetaceae</taxon>
        <taxon>Paenactinomyces</taxon>
    </lineage>
</organism>
<sequence>MKKLQLFQVGLWISLSLFLAGSHTDPSAESVLLRVFQSVGADPEQYVLHHGSRISKPVARAQMNTFVKRLQTSLQLMPVNRQVNKNAIQYTTSGRIGRNLTAELNVINDEPLRTWSQPYISIQVRGRGIPGQELARVRKQLVNVLHSNGIIPHFHFTIQGSQPLRSGLEQPIVQALKKLQASEVESMRTSHTVSISAHTPMLPGGLKTGGGLMNIQAAARVNHDTHRLIFTLGTPIITIEY</sequence>
<dbReference type="Proteomes" id="UP000535491">
    <property type="component" value="Unassembled WGS sequence"/>
</dbReference>
<dbReference type="InterPro" id="IPR014794">
    <property type="entry name" value="DUF1779"/>
</dbReference>
<evidence type="ECO:0000313" key="2">
    <source>
        <dbReference type="EMBL" id="MBA4495975.1"/>
    </source>
</evidence>
<dbReference type="SUPFAM" id="SSF143842">
    <property type="entry name" value="YwmB-like"/>
    <property type="match status" value="1"/>
</dbReference>
<accession>A0A7W1WTV9</accession>